<proteinExistence type="predicted"/>
<dbReference type="EMBL" id="SRPO01000739">
    <property type="protein sequence ID" value="KAG5930543.1"/>
    <property type="molecule type" value="Genomic_DNA"/>
</dbReference>
<evidence type="ECO:0000256" key="2">
    <source>
        <dbReference type="SAM" id="Phobius"/>
    </source>
</evidence>
<evidence type="ECO:0000313" key="4">
    <source>
        <dbReference type="EMBL" id="KAG5930543.1"/>
    </source>
</evidence>
<dbReference type="Proteomes" id="UP000706124">
    <property type="component" value="Unassembled WGS sequence"/>
</dbReference>
<dbReference type="InterPro" id="IPR029058">
    <property type="entry name" value="AB_hydrolase_fold"/>
</dbReference>
<dbReference type="OrthoDB" id="2152029at2759"/>
<comment type="caution">
    <text evidence="4">The sequence shown here is derived from an EMBL/GenBank/DDBJ whole genome shotgun (WGS) entry which is preliminary data.</text>
</comment>
<evidence type="ECO:0000313" key="5">
    <source>
        <dbReference type="Proteomes" id="UP000706124"/>
    </source>
</evidence>
<evidence type="ECO:0000256" key="1">
    <source>
        <dbReference type="ARBA" id="ARBA00022801"/>
    </source>
</evidence>
<keyword evidence="1" id="KW-0378">Hydrolase</keyword>
<accession>A0A9P7M643</accession>
<name>A0A9P7M643_9HYPO</name>
<dbReference type="Gene3D" id="3.40.50.1820">
    <property type="entry name" value="alpha/beta hydrolase"/>
    <property type="match status" value="1"/>
</dbReference>
<sequence length="356" mass="39216">MVHRPMLSVLELLDLFAALGAVLLTAVSALLTDLPGRGPDDEPSLYLHVCYAATRKLLARCSAEQLQWLLPRASVVYQQQTKVFGLTPRVIDLPHGARGNWIGDPDAEHVLVWYHGGGFGLPVLHGHIKFLMRFIKSRGSRKPSLSILFLEYTLAPIAQYPTQLIQAVETLRYLITTTKRSPSNIMIGGDSAGGNLVTAVLSHLKHGHEAIDKLTLSEPLAAAIMMAPWTGLNKPDVLLEHYNGGDVVSKPSLHRWAVNYTGDATPDYYTDASRAPAEWFCGFPVNKILVLAGQHEYLLPAIDGFVKTLQAGYGPVEFYVADKEVHDAPFVNLFCHDYSPTRQGTKLMDWIEGVIA</sequence>
<keyword evidence="2" id="KW-1133">Transmembrane helix</keyword>
<dbReference type="AlphaFoldDB" id="A0A9P7M643"/>
<feature type="transmembrane region" description="Helical" evidence="2">
    <location>
        <begin position="12"/>
        <end position="31"/>
    </location>
</feature>
<organism evidence="4 5">
    <name type="scientific">Claviceps pazoutovae</name>
    <dbReference type="NCBI Taxonomy" id="1649127"/>
    <lineage>
        <taxon>Eukaryota</taxon>
        <taxon>Fungi</taxon>
        <taxon>Dikarya</taxon>
        <taxon>Ascomycota</taxon>
        <taxon>Pezizomycotina</taxon>
        <taxon>Sordariomycetes</taxon>
        <taxon>Hypocreomycetidae</taxon>
        <taxon>Hypocreales</taxon>
        <taxon>Clavicipitaceae</taxon>
        <taxon>Claviceps</taxon>
    </lineage>
</organism>
<dbReference type="PANTHER" id="PTHR48081:SF21">
    <property type="entry name" value="LIPASE_THIOESTERASE FAMILY PROTEIN (AFU_ORTHOLOGUE AFUA_8G02590)"/>
    <property type="match status" value="1"/>
</dbReference>
<reference evidence="4 5" key="1">
    <citation type="journal article" date="2020" name="bioRxiv">
        <title>Whole genome comparisons of ergot fungi reveals the divergence and evolution of species within the genus Claviceps are the result of varying mechanisms driving genome evolution and host range expansion.</title>
        <authorList>
            <person name="Wyka S.A."/>
            <person name="Mondo S.J."/>
            <person name="Liu M."/>
            <person name="Dettman J."/>
            <person name="Nalam V."/>
            <person name="Broders K.D."/>
        </authorList>
    </citation>
    <scope>NUCLEOTIDE SEQUENCE [LARGE SCALE GENOMIC DNA]</scope>
    <source>
        <strain evidence="4 5">CCC 1485</strain>
    </source>
</reference>
<keyword evidence="5" id="KW-1185">Reference proteome</keyword>
<keyword evidence="2" id="KW-0812">Transmembrane</keyword>
<dbReference type="PANTHER" id="PTHR48081">
    <property type="entry name" value="AB HYDROLASE SUPERFAMILY PROTEIN C4A8.06C"/>
    <property type="match status" value="1"/>
</dbReference>
<protein>
    <recommendedName>
        <fullName evidence="3">Alpha/beta hydrolase fold-3 domain-containing protein</fullName>
    </recommendedName>
</protein>
<dbReference type="GO" id="GO:0016787">
    <property type="term" value="F:hydrolase activity"/>
    <property type="evidence" value="ECO:0007669"/>
    <property type="project" value="UniProtKB-KW"/>
</dbReference>
<gene>
    <name evidence="4" type="ORF">E4U60_007025</name>
</gene>
<dbReference type="InterPro" id="IPR013094">
    <property type="entry name" value="AB_hydrolase_3"/>
</dbReference>
<dbReference type="Pfam" id="PF07859">
    <property type="entry name" value="Abhydrolase_3"/>
    <property type="match status" value="1"/>
</dbReference>
<dbReference type="InterPro" id="IPR050300">
    <property type="entry name" value="GDXG_lipolytic_enzyme"/>
</dbReference>
<evidence type="ECO:0000259" key="3">
    <source>
        <dbReference type="Pfam" id="PF07859"/>
    </source>
</evidence>
<keyword evidence="2" id="KW-0472">Membrane</keyword>
<dbReference type="SUPFAM" id="SSF53474">
    <property type="entry name" value="alpha/beta-Hydrolases"/>
    <property type="match status" value="1"/>
</dbReference>
<feature type="domain" description="Alpha/beta hydrolase fold-3" evidence="3">
    <location>
        <begin position="111"/>
        <end position="327"/>
    </location>
</feature>